<evidence type="ECO:0000313" key="1">
    <source>
        <dbReference type="EMBL" id="JAS62941.1"/>
    </source>
</evidence>
<dbReference type="AlphaFoldDB" id="A0A1B6GKM9"/>
<reference evidence="1" key="1">
    <citation type="submission" date="2015-11" db="EMBL/GenBank/DDBJ databases">
        <title>De novo transcriptome assembly of four potential Pierce s Disease insect vectors from Arizona vineyards.</title>
        <authorList>
            <person name="Tassone E.E."/>
        </authorList>
    </citation>
    <scope>NUCLEOTIDE SEQUENCE</scope>
</reference>
<name>A0A1B6GKM9_9HEMI</name>
<gene>
    <name evidence="1" type="ORF">g.2066</name>
</gene>
<organism evidence="1">
    <name type="scientific">Cuerna arida</name>
    <dbReference type="NCBI Taxonomy" id="1464854"/>
    <lineage>
        <taxon>Eukaryota</taxon>
        <taxon>Metazoa</taxon>
        <taxon>Ecdysozoa</taxon>
        <taxon>Arthropoda</taxon>
        <taxon>Hexapoda</taxon>
        <taxon>Insecta</taxon>
        <taxon>Pterygota</taxon>
        <taxon>Neoptera</taxon>
        <taxon>Paraneoptera</taxon>
        <taxon>Hemiptera</taxon>
        <taxon>Auchenorrhyncha</taxon>
        <taxon>Membracoidea</taxon>
        <taxon>Cicadellidae</taxon>
        <taxon>Cicadellinae</taxon>
        <taxon>Proconiini</taxon>
        <taxon>Cuerna</taxon>
    </lineage>
</organism>
<sequence>FFKIESDSANFSDSFTVFFKRNSKQIFLKQVIGEEKLTRLNSILVPRHFSELNNFENLIMIFDQITKTFLVYYQCETLGKISLDFSLREHFDQSTLKFLTEEHFRIVIKAENDEDQIRKHYCSVPNMKHDFSLNYDVDNDYDSGDSNFQANQPHYNHQYYQQLQKSQTPQQPQKGVSETPY</sequence>
<accession>A0A1B6GKM9</accession>
<dbReference type="EMBL" id="GECZ01006828">
    <property type="protein sequence ID" value="JAS62941.1"/>
    <property type="molecule type" value="Transcribed_RNA"/>
</dbReference>
<protein>
    <submittedName>
        <fullName evidence="1">Uncharacterized protein</fullName>
    </submittedName>
</protein>
<feature type="non-terminal residue" evidence="1">
    <location>
        <position position="181"/>
    </location>
</feature>
<proteinExistence type="predicted"/>
<feature type="non-terminal residue" evidence="1">
    <location>
        <position position="1"/>
    </location>
</feature>